<dbReference type="Pfam" id="PF03632">
    <property type="entry name" value="Glyco_hydro_65m"/>
    <property type="match status" value="2"/>
</dbReference>
<keyword evidence="2" id="KW-1185">Reference proteome</keyword>
<dbReference type="GO" id="GO:0004553">
    <property type="term" value="F:hydrolase activity, hydrolyzing O-glycosyl compounds"/>
    <property type="evidence" value="ECO:0007669"/>
    <property type="project" value="TreeGrafter"/>
</dbReference>
<dbReference type="Gene3D" id="1.50.10.10">
    <property type="match status" value="1"/>
</dbReference>
<gene>
    <name evidence="1" type="ORF">CCAX7_59220</name>
</gene>
<dbReference type="KEGG" id="ccot:CCAX7_59220"/>
<proteinExistence type="predicted"/>
<dbReference type="EMBL" id="AP025739">
    <property type="protein sequence ID" value="BDI33871.1"/>
    <property type="molecule type" value="Genomic_DNA"/>
</dbReference>
<organism evidence="1 2">
    <name type="scientific">Capsulimonas corticalis</name>
    <dbReference type="NCBI Taxonomy" id="2219043"/>
    <lineage>
        <taxon>Bacteria</taxon>
        <taxon>Bacillati</taxon>
        <taxon>Armatimonadota</taxon>
        <taxon>Armatimonadia</taxon>
        <taxon>Capsulimonadales</taxon>
        <taxon>Capsulimonadaceae</taxon>
        <taxon>Capsulimonas</taxon>
    </lineage>
</organism>
<dbReference type="Gene3D" id="2.60.420.10">
    <property type="entry name" value="Maltose phosphorylase, domain 3"/>
    <property type="match status" value="1"/>
</dbReference>
<dbReference type="FunCoup" id="A0A402CZU8">
    <property type="interactions" value="154"/>
</dbReference>
<dbReference type="SUPFAM" id="SSF48208">
    <property type="entry name" value="Six-hairpin glycosidases"/>
    <property type="match status" value="1"/>
</dbReference>
<dbReference type="OrthoDB" id="9758855at2"/>
<dbReference type="InterPro" id="IPR005194">
    <property type="entry name" value="Glyco_hydro_65_C"/>
</dbReference>
<dbReference type="Proteomes" id="UP000287394">
    <property type="component" value="Chromosome"/>
</dbReference>
<accession>A0A402CZU8</accession>
<dbReference type="InterPro" id="IPR012341">
    <property type="entry name" value="6hp_glycosidase-like_sf"/>
</dbReference>
<dbReference type="GO" id="GO:0005975">
    <property type="term" value="P:carbohydrate metabolic process"/>
    <property type="evidence" value="ECO:0007669"/>
    <property type="project" value="InterPro"/>
</dbReference>
<dbReference type="RefSeq" id="WP_119322800.1">
    <property type="nucleotide sequence ID" value="NZ_AP025739.1"/>
</dbReference>
<sequence length="578" mass="62475">MQESCLLAAYFTPMEYRPIVFAVAAALLAGGCHDASSPAPGNSPPPSAAEAANQQFLNRGTYDPWILKSPGGSGVAPLYLSDGRKAYLVDSGGKPNQKFVAGGYVNNALQGGAPEKEAAAQGQAGSFVQTLNLRTGALTTQTPSGAVTLSLPGFQPRDWAGVWDQSDIAIDGDPEAQQVVHSNLFYLLSSTYPGSDHSIPPMGLSSSVYQGHIFWDAEIWMFPALIAQHPDLAKSVINYRFARLEQARKNAAHHKFAGAEYPWESAVSGEEVAPEEFSHERHITADVAYAAWQYYLWTGDKNYLREEGWPILQATAQYWASRVTKDGDGSYHIRQVMPPDETAGVVDDDAYTNGAARYNLNAATAAAGALGLSADPKWADIADALITLSDADRGIPAEHAGDITDRFSAKQADTLLLVHPLNEKFDAATTGKMLDFYATHTIKTGPAMTSCIHSIVASELDRGSEALEYFRESYRPFMRGPWNAFSEKRTTNNVYFHTGMGGSLQAVLYGFAGLQVRTKGQGGPGIRLAGDNDVSLCANPHLPPGWTHLTIKGVRFHGQMLDIDINSKNEASVTRRNT</sequence>
<evidence type="ECO:0000313" key="2">
    <source>
        <dbReference type="Proteomes" id="UP000287394"/>
    </source>
</evidence>
<reference evidence="1 2" key="1">
    <citation type="journal article" date="2019" name="Int. J. Syst. Evol. Microbiol.">
        <title>Capsulimonas corticalis gen. nov., sp. nov., an aerobic capsulated bacterium, of a novel bacterial order, Capsulimonadales ord. nov., of the class Armatimonadia of the phylum Armatimonadetes.</title>
        <authorList>
            <person name="Li J."/>
            <person name="Kudo C."/>
            <person name="Tonouchi A."/>
        </authorList>
    </citation>
    <scope>NUCLEOTIDE SEQUENCE [LARGE SCALE GENOMIC DNA]</scope>
    <source>
        <strain evidence="1 2">AX-7</strain>
    </source>
</reference>
<evidence type="ECO:0000313" key="1">
    <source>
        <dbReference type="EMBL" id="BDI33871.1"/>
    </source>
</evidence>
<dbReference type="Pfam" id="PF03633">
    <property type="entry name" value="Glyco_hydro_65C"/>
    <property type="match status" value="1"/>
</dbReference>
<dbReference type="InterPro" id="IPR005195">
    <property type="entry name" value="Glyco_hydro_65_M"/>
</dbReference>
<name>A0A402CZU8_9BACT</name>
<protein>
    <submittedName>
        <fullName evidence="1">Uncharacterized protein</fullName>
    </submittedName>
</protein>
<dbReference type="PANTHER" id="PTHR11051:SF8">
    <property type="entry name" value="PROTEIN-GLUCOSYLGALACTOSYLHYDROXYLYSINE GLUCOSIDASE"/>
    <property type="match status" value="1"/>
</dbReference>
<dbReference type="AlphaFoldDB" id="A0A402CZU8"/>
<dbReference type="InterPro" id="IPR008928">
    <property type="entry name" value="6-hairpin_glycosidase_sf"/>
</dbReference>
<dbReference type="PANTHER" id="PTHR11051">
    <property type="entry name" value="GLYCOSYL HYDROLASE-RELATED"/>
    <property type="match status" value="1"/>
</dbReference>